<organism evidence="20 21">
    <name type="scientific">Exiguobacterium aurantiacum</name>
    <dbReference type="NCBI Taxonomy" id="33987"/>
    <lineage>
        <taxon>Bacteria</taxon>
        <taxon>Bacillati</taxon>
        <taxon>Bacillota</taxon>
        <taxon>Bacilli</taxon>
        <taxon>Bacillales</taxon>
        <taxon>Bacillales Family XII. Incertae Sedis</taxon>
        <taxon>Exiguobacterium</taxon>
    </lineage>
</organism>
<dbReference type="STRING" id="1397694.GCA_000702585_01673"/>
<keyword evidence="6 19" id="KW-0812">Transmembrane</keyword>
<dbReference type="Pfam" id="PF01219">
    <property type="entry name" value="DAGK_prokar"/>
    <property type="match status" value="1"/>
</dbReference>
<keyword evidence="13" id="KW-0594">Phospholipid biosynthesis</keyword>
<evidence type="ECO:0000256" key="10">
    <source>
        <dbReference type="ARBA" id="ARBA00022989"/>
    </source>
</evidence>
<feature type="binding site" evidence="17">
    <location>
        <position position="18"/>
    </location>
    <ligand>
        <name>ATP</name>
        <dbReference type="ChEBI" id="CHEBI:30616"/>
    </ligand>
</feature>
<evidence type="ECO:0000256" key="4">
    <source>
        <dbReference type="ARBA" id="ARBA00022516"/>
    </source>
</evidence>
<evidence type="ECO:0000256" key="11">
    <source>
        <dbReference type="ARBA" id="ARBA00023098"/>
    </source>
</evidence>
<evidence type="ECO:0000256" key="3">
    <source>
        <dbReference type="ARBA" id="ARBA00022475"/>
    </source>
</evidence>
<evidence type="ECO:0000256" key="9">
    <source>
        <dbReference type="ARBA" id="ARBA00022840"/>
    </source>
</evidence>
<dbReference type="InterPro" id="IPR033717">
    <property type="entry name" value="UDPK"/>
</dbReference>
<evidence type="ECO:0000256" key="18">
    <source>
        <dbReference type="PIRSR" id="PIRSR600829-4"/>
    </source>
</evidence>
<feature type="binding site" evidence="17">
    <location>
        <position position="66"/>
    </location>
    <ligand>
        <name>ATP</name>
        <dbReference type="ChEBI" id="CHEBI:30616"/>
    </ligand>
</feature>
<protein>
    <submittedName>
        <fullName evidence="20">Undecaprenol kinase</fullName>
        <ecNumber evidence="20">2.7.1.66</ecNumber>
    </submittedName>
</protein>
<dbReference type="CDD" id="cd14265">
    <property type="entry name" value="UDPK_IM_like"/>
    <property type="match status" value="1"/>
</dbReference>
<keyword evidence="5 20" id="KW-0808">Transferase</keyword>
<dbReference type="EMBL" id="UGGP01000001">
    <property type="protein sequence ID" value="STO07810.1"/>
    <property type="molecule type" value="Genomic_DNA"/>
</dbReference>
<keyword evidence="18" id="KW-0479">Metal-binding</keyword>
<keyword evidence="9 17" id="KW-0067">ATP-binding</keyword>
<feature type="active site" description="Proton acceptor" evidence="15">
    <location>
        <position position="59"/>
    </location>
</feature>
<feature type="binding site" evidence="16">
    <location>
        <position position="59"/>
    </location>
    <ligand>
        <name>substrate</name>
    </ligand>
</feature>
<comment type="subcellular location">
    <subcellularLocation>
        <location evidence="1">Cell membrane</location>
        <topology evidence="1">Multi-pass membrane protein</topology>
    </subcellularLocation>
</comment>
<keyword evidence="8 20" id="KW-0418">Kinase</keyword>
<evidence type="ECO:0000256" key="19">
    <source>
        <dbReference type="SAM" id="Phobius"/>
    </source>
</evidence>
<evidence type="ECO:0000256" key="7">
    <source>
        <dbReference type="ARBA" id="ARBA00022741"/>
    </source>
</evidence>
<evidence type="ECO:0000256" key="16">
    <source>
        <dbReference type="PIRSR" id="PIRSR600829-2"/>
    </source>
</evidence>
<feature type="transmembrane region" description="Helical" evidence="19">
    <location>
        <begin position="46"/>
        <end position="65"/>
    </location>
</feature>
<dbReference type="AlphaFoldDB" id="A0A377FSM3"/>
<dbReference type="GO" id="GO:0005524">
    <property type="term" value="F:ATP binding"/>
    <property type="evidence" value="ECO:0007669"/>
    <property type="project" value="UniProtKB-KW"/>
</dbReference>
<dbReference type="InterPro" id="IPR036945">
    <property type="entry name" value="DAGK_sf"/>
</dbReference>
<dbReference type="GO" id="GO:0046872">
    <property type="term" value="F:metal ion binding"/>
    <property type="evidence" value="ECO:0007669"/>
    <property type="project" value="UniProtKB-KW"/>
</dbReference>
<keyword evidence="4" id="KW-0444">Lipid biosynthesis</keyword>
<keyword evidence="7 17" id="KW-0547">Nucleotide-binding</keyword>
<feature type="transmembrane region" description="Helical" evidence="19">
    <location>
        <begin position="21"/>
        <end position="40"/>
    </location>
</feature>
<dbReference type="PANTHER" id="PTHR34299:SF1">
    <property type="entry name" value="DIACYLGLYCEROL KINASE"/>
    <property type="match status" value="1"/>
</dbReference>
<evidence type="ECO:0000256" key="2">
    <source>
        <dbReference type="ARBA" id="ARBA00005967"/>
    </source>
</evidence>
<keyword evidence="14" id="KW-1208">Phospholipid metabolism</keyword>
<dbReference type="Gene3D" id="1.10.287.3610">
    <property type="match status" value="1"/>
</dbReference>
<keyword evidence="3" id="KW-1003">Cell membrane</keyword>
<dbReference type="PANTHER" id="PTHR34299">
    <property type="entry name" value="DIACYLGLYCEROL KINASE"/>
    <property type="match status" value="1"/>
</dbReference>
<keyword evidence="12 19" id="KW-0472">Membrane</keyword>
<evidence type="ECO:0000256" key="15">
    <source>
        <dbReference type="PIRSR" id="PIRSR600829-1"/>
    </source>
</evidence>
<comment type="cofactor">
    <cofactor evidence="18">
        <name>Mg(2+)</name>
        <dbReference type="ChEBI" id="CHEBI:18420"/>
    </cofactor>
    <text evidence="18">Mn(2+), Zn(2+), Cd(2+) and Co(2+) support activity to lesser extents.</text>
</comment>
<dbReference type="GO" id="GO:0005886">
    <property type="term" value="C:plasma membrane"/>
    <property type="evidence" value="ECO:0007669"/>
    <property type="project" value="UniProtKB-SubCell"/>
</dbReference>
<feature type="transmembrane region" description="Helical" evidence="19">
    <location>
        <begin position="86"/>
        <end position="111"/>
    </location>
</feature>
<feature type="binding site" evidence="18">
    <location>
        <position position="18"/>
    </location>
    <ligand>
        <name>a divalent metal cation</name>
        <dbReference type="ChEBI" id="CHEBI:60240"/>
    </ligand>
</feature>
<sequence>MRPFWFAVQGILHAARTERNMRIHLIASLLVGIFAIWLETTSMENLLLFGWIILVISLELLNTAVERTVDLVTSDVKPLAKQAKDVAAGAVLIASFGAAVTALVIFLPYLLALV</sequence>
<feature type="binding site" evidence="17">
    <location>
        <begin position="84"/>
        <end position="85"/>
    </location>
    <ligand>
        <name>ATP</name>
        <dbReference type="ChEBI" id="CHEBI:30616"/>
    </ligand>
</feature>
<evidence type="ECO:0000256" key="13">
    <source>
        <dbReference type="ARBA" id="ARBA00023209"/>
    </source>
</evidence>
<dbReference type="PROSITE" id="PS01069">
    <property type="entry name" value="DAGK_PROKAR"/>
    <property type="match status" value="1"/>
</dbReference>
<keyword evidence="10 19" id="KW-1133">Transmembrane helix</keyword>
<dbReference type="Proteomes" id="UP000254060">
    <property type="component" value="Unassembled WGS sequence"/>
</dbReference>
<keyword evidence="11" id="KW-0443">Lipid metabolism</keyword>
<evidence type="ECO:0000313" key="21">
    <source>
        <dbReference type="Proteomes" id="UP000254060"/>
    </source>
</evidence>
<dbReference type="GO" id="GO:0008654">
    <property type="term" value="P:phospholipid biosynthetic process"/>
    <property type="evidence" value="ECO:0007669"/>
    <property type="project" value="UniProtKB-KW"/>
</dbReference>
<feature type="binding site" evidence="18">
    <location>
        <position position="66"/>
    </location>
    <ligand>
        <name>a divalent metal cation</name>
        <dbReference type="ChEBI" id="CHEBI:60240"/>
    </ligand>
</feature>
<name>A0A377FSM3_9BACL</name>
<accession>A0A377FSM3</accession>
<evidence type="ECO:0000256" key="8">
    <source>
        <dbReference type="ARBA" id="ARBA00022777"/>
    </source>
</evidence>
<evidence type="ECO:0000256" key="5">
    <source>
        <dbReference type="ARBA" id="ARBA00022679"/>
    </source>
</evidence>
<dbReference type="OrthoDB" id="9789934at2"/>
<evidence type="ECO:0000256" key="1">
    <source>
        <dbReference type="ARBA" id="ARBA00004651"/>
    </source>
</evidence>
<dbReference type="RefSeq" id="WP_024371444.1">
    <property type="nucleotide sequence ID" value="NZ_UGGP01000001.1"/>
</dbReference>
<dbReference type="EC" id="2.7.1.66" evidence="20"/>
<gene>
    <name evidence="20" type="primary">dgkA</name>
    <name evidence="20" type="ORF">NCTC13163_01168</name>
</gene>
<evidence type="ECO:0000256" key="14">
    <source>
        <dbReference type="ARBA" id="ARBA00023264"/>
    </source>
</evidence>
<evidence type="ECO:0000256" key="6">
    <source>
        <dbReference type="ARBA" id="ARBA00022692"/>
    </source>
</evidence>
<evidence type="ECO:0000256" key="12">
    <source>
        <dbReference type="ARBA" id="ARBA00023136"/>
    </source>
</evidence>
<dbReference type="GO" id="GO:0036433">
    <property type="term" value="F:di-trans, poly-cis-undecaprenol kinase activity"/>
    <property type="evidence" value="ECO:0007669"/>
    <property type="project" value="UniProtKB-EC"/>
</dbReference>
<keyword evidence="18" id="KW-0460">Magnesium</keyword>
<dbReference type="InterPro" id="IPR000829">
    <property type="entry name" value="DAGK"/>
</dbReference>
<comment type="similarity">
    <text evidence="2">Belongs to the bacterial diacylglycerol kinase family.</text>
</comment>
<proteinExistence type="inferred from homology"/>
<reference evidence="20 21" key="1">
    <citation type="submission" date="2018-06" db="EMBL/GenBank/DDBJ databases">
        <authorList>
            <consortium name="Pathogen Informatics"/>
            <person name="Doyle S."/>
        </authorList>
    </citation>
    <scope>NUCLEOTIDE SEQUENCE [LARGE SCALE GENOMIC DNA]</scope>
    <source>
        <strain evidence="20 21">NCTC13163</strain>
    </source>
</reference>
<evidence type="ECO:0000256" key="17">
    <source>
        <dbReference type="PIRSR" id="PIRSR600829-3"/>
    </source>
</evidence>
<evidence type="ECO:0000313" key="20">
    <source>
        <dbReference type="EMBL" id="STO07810.1"/>
    </source>
</evidence>